<dbReference type="InterPro" id="IPR036388">
    <property type="entry name" value="WH-like_DNA-bd_sf"/>
</dbReference>
<evidence type="ECO:0000259" key="6">
    <source>
        <dbReference type="PROSITE" id="PS50110"/>
    </source>
</evidence>
<dbReference type="InterPro" id="IPR005158">
    <property type="entry name" value="BTAD"/>
</dbReference>
<evidence type="ECO:0000256" key="3">
    <source>
        <dbReference type="ARBA" id="ARBA00023125"/>
    </source>
</evidence>
<dbReference type="InterPro" id="IPR051677">
    <property type="entry name" value="AfsR-DnrI-RedD_regulator"/>
</dbReference>
<dbReference type="Gene3D" id="1.10.10.10">
    <property type="entry name" value="Winged helix-like DNA-binding domain superfamily/Winged helix DNA-binding domain"/>
    <property type="match status" value="1"/>
</dbReference>
<dbReference type="SMART" id="SM00448">
    <property type="entry name" value="REC"/>
    <property type="match status" value="1"/>
</dbReference>
<dbReference type="GO" id="GO:0006355">
    <property type="term" value="P:regulation of DNA-templated transcription"/>
    <property type="evidence" value="ECO:0007669"/>
    <property type="project" value="InterPro"/>
</dbReference>
<keyword evidence="3" id="KW-0238">DNA-binding</keyword>
<sequence>MRVLLVDDEPLASIELQGALEREVSGIQIVATYSNPTKVIAGVLEHRPDVVFLDIGMPEIDGLELGRQIQAVVPGICIVFVTGYDQYAVRAFELYALDYLVKPVNDSRLRNTVMRLQEKLNLKGLGKVPVRNAPLIGCFEQILFHPPGMEAQTVKWRTSKSQELFAFLLYHRERVVGRGVLLELLWPNIEEARAAQHLYTAIYHIRQTLKSYKMDSISIRIGELQAGYQLDIGGAQVDTELWESELKQLGSLDAGTADAYERVLRMYTGHYLGYYDYLWVEHERERLQLLWLYQMKRLSEYYEGQCVLDKAIQINLSIQRICPDEEECYFSLMKLYHAVDNHMGIEEQYYLLKTRMERELELPISEDIVRWYEQWRLGQHKLIGELKGNSTFLLK</sequence>
<dbReference type="InterPro" id="IPR011006">
    <property type="entry name" value="CheY-like_superfamily"/>
</dbReference>
<evidence type="ECO:0000313" key="8">
    <source>
        <dbReference type="Proteomes" id="UP000270678"/>
    </source>
</evidence>
<reference evidence="8" key="1">
    <citation type="submission" date="2018-12" db="EMBL/GenBank/DDBJ databases">
        <title>Complete genome sequence of Paenibacillus sp. MBLB1234.</title>
        <authorList>
            <person name="Nam Y.-D."/>
            <person name="Kang J."/>
            <person name="Chung W.-H."/>
            <person name="Park Y.S."/>
        </authorList>
    </citation>
    <scope>NUCLEOTIDE SEQUENCE [LARGE SCALE GENOMIC DNA]</scope>
    <source>
        <strain evidence="8">MBLB1234</strain>
    </source>
</reference>
<dbReference type="GO" id="GO:0000160">
    <property type="term" value="P:phosphorelay signal transduction system"/>
    <property type="evidence" value="ECO:0007669"/>
    <property type="project" value="UniProtKB-KW"/>
</dbReference>
<dbReference type="InterPro" id="IPR001789">
    <property type="entry name" value="Sig_transdc_resp-reg_receiver"/>
</dbReference>
<dbReference type="Gene3D" id="3.40.50.2300">
    <property type="match status" value="1"/>
</dbReference>
<name>A0A3Q9I7L7_9BACL</name>
<dbReference type="SMART" id="SM01043">
    <property type="entry name" value="BTAD"/>
    <property type="match status" value="1"/>
</dbReference>
<dbReference type="AlphaFoldDB" id="A0A3Q9I7L7"/>
<evidence type="ECO:0000256" key="5">
    <source>
        <dbReference type="PROSITE-ProRule" id="PRU00169"/>
    </source>
</evidence>
<dbReference type="PROSITE" id="PS50110">
    <property type="entry name" value="RESPONSE_REGULATORY"/>
    <property type="match status" value="1"/>
</dbReference>
<dbReference type="Pfam" id="PF00072">
    <property type="entry name" value="Response_reg"/>
    <property type="match status" value="1"/>
</dbReference>
<dbReference type="SUPFAM" id="SSF48452">
    <property type="entry name" value="TPR-like"/>
    <property type="match status" value="1"/>
</dbReference>
<organism evidence="7 8">
    <name type="scientific">Paenibacillus lutimineralis</name>
    <dbReference type="NCBI Taxonomy" id="2707005"/>
    <lineage>
        <taxon>Bacteria</taxon>
        <taxon>Bacillati</taxon>
        <taxon>Bacillota</taxon>
        <taxon>Bacilli</taxon>
        <taxon>Bacillales</taxon>
        <taxon>Paenibacillaceae</taxon>
        <taxon>Paenibacillus</taxon>
    </lineage>
</organism>
<evidence type="ECO:0000256" key="1">
    <source>
        <dbReference type="ARBA" id="ARBA00023012"/>
    </source>
</evidence>
<dbReference type="RefSeq" id="WP_126996857.1">
    <property type="nucleotide sequence ID" value="NZ_CP034346.1"/>
</dbReference>
<keyword evidence="8" id="KW-1185">Reference proteome</keyword>
<proteinExistence type="predicted"/>
<gene>
    <name evidence="7" type="ORF">EI981_07465</name>
</gene>
<dbReference type="KEGG" id="plut:EI981_07465"/>
<dbReference type="InterPro" id="IPR011990">
    <property type="entry name" value="TPR-like_helical_dom_sf"/>
</dbReference>
<keyword evidence="4" id="KW-0804">Transcription</keyword>
<dbReference type="EMBL" id="CP034346">
    <property type="protein sequence ID" value="AZS14311.1"/>
    <property type="molecule type" value="Genomic_DNA"/>
</dbReference>
<keyword evidence="5" id="KW-0597">Phosphoprotein</keyword>
<dbReference type="InterPro" id="IPR016032">
    <property type="entry name" value="Sig_transdc_resp-reg_C-effctor"/>
</dbReference>
<dbReference type="SUPFAM" id="SSF52172">
    <property type="entry name" value="CheY-like"/>
    <property type="match status" value="1"/>
</dbReference>
<dbReference type="Gene3D" id="1.25.40.10">
    <property type="entry name" value="Tetratricopeptide repeat domain"/>
    <property type="match status" value="1"/>
</dbReference>
<evidence type="ECO:0000256" key="4">
    <source>
        <dbReference type="ARBA" id="ARBA00023163"/>
    </source>
</evidence>
<evidence type="ECO:0000313" key="7">
    <source>
        <dbReference type="EMBL" id="AZS14311.1"/>
    </source>
</evidence>
<keyword evidence="2" id="KW-0805">Transcription regulation</keyword>
<dbReference type="SUPFAM" id="SSF46894">
    <property type="entry name" value="C-terminal effector domain of the bipartite response regulators"/>
    <property type="match status" value="1"/>
</dbReference>
<evidence type="ECO:0000256" key="2">
    <source>
        <dbReference type="ARBA" id="ARBA00023015"/>
    </source>
</evidence>
<dbReference type="Proteomes" id="UP000270678">
    <property type="component" value="Chromosome"/>
</dbReference>
<dbReference type="OrthoDB" id="3190595at2"/>
<dbReference type="PANTHER" id="PTHR35807">
    <property type="entry name" value="TRANSCRIPTIONAL REGULATOR REDD-RELATED"/>
    <property type="match status" value="1"/>
</dbReference>
<dbReference type="PANTHER" id="PTHR35807:SF2">
    <property type="entry name" value="TRANSCRIPTIONAL ACTIVATOR DOMAIN"/>
    <property type="match status" value="1"/>
</dbReference>
<feature type="domain" description="Response regulatory" evidence="6">
    <location>
        <begin position="2"/>
        <end position="117"/>
    </location>
</feature>
<feature type="modified residue" description="4-aspartylphosphate" evidence="5">
    <location>
        <position position="54"/>
    </location>
</feature>
<accession>A0A3Q9I7L7</accession>
<protein>
    <submittedName>
        <fullName evidence="7">Response regulator</fullName>
    </submittedName>
</protein>
<dbReference type="GO" id="GO:0003677">
    <property type="term" value="F:DNA binding"/>
    <property type="evidence" value="ECO:0007669"/>
    <property type="project" value="UniProtKB-KW"/>
</dbReference>
<keyword evidence="1" id="KW-0902">Two-component regulatory system</keyword>